<accession>A0AAW0UF91</accession>
<dbReference type="InterPro" id="IPR058831">
    <property type="entry name" value="LolA-like_dom_2nd"/>
</dbReference>
<evidence type="ECO:0000256" key="1">
    <source>
        <dbReference type="SAM" id="Phobius"/>
    </source>
</evidence>
<protein>
    <submittedName>
        <fullName evidence="5">Uncharacterized protein</fullName>
    </submittedName>
</protein>
<feature type="domain" description="DUF7959" evidence="4">
    <location>
        <begin position="563"/>
        <end position="643"/>
    </location>
</feature>
<feature type="chain" id="PRO_5044717111" evidence="2">
    <location>
        <begin position="29"/>
        <end position="716"/>
    </location>
</feature>
<keyword evidence="6" id="KW-1185">Reference proteome</keyword>
<feature type="signal peptide" evidence="2">
    <location>
        <begin position="1"/>
        <end position="28"/>
    </location>
</feature>
<evidence type="ECO:0000313" key="5">
    <source>
        <dbReference type="EMBL" id="KAK8396902.1"/>
    </source>
</evidence>
<evidence type="ECO:0000256" key="2">
    <source>
        <dbReference type="SAM" id="SignalP"/>
    </source>
</evidence>
<keyword evidence="1" id="KW-1133">Transmembrane helix</keyword>
<organism evidence="5 6">
    <name type="scientific">Scylla paramamosain</name>
    <name type="common">Mud crab</name>
    <dbReference type="NCBI Taxonomy" id="85552"/>
    <lineage>
        <taxon>Eukaryota</taxon>
        <taxon>Metazoa</taxon>
        <taxon>Ecdysozoa</taxon>
        <taxon>Arthropoda</taxon>
        <taxon>Crustacea</taxon>
        <taxon>Multicrustacea</taxon>
        <taxon>Malacostraca</taxon>
        <taxon>Eumalacostraca</taxon>
        <taxon>Eucarida</taxon>
        <taxon>Decapoda</taxon>
        <taxon>Pleocyemata</taxon>
        <taxon>Brachyura</taxon>
        <taxon>Eubrachyura</taxon>
        <taxon>Portunoidea</taxon>
        <taxon>Portunidae</taxon>
        <taxon>Portuninae</taxon>
        <taxon>Scylla</taxon>
    </lineage>
</organism>
<dbReference type="Pfam" id="PF25899">
    <property type="entry name" value="DUF7959"/>
    <property type="match status" value="1"/>
</dbReference>
<dbReference type="EMBL" id="JARAKH010000015">
    <property type="protein sequence ID" value="KAK8396903.1"/>
    <property type="molecule type" value="Genomic_DNA"/>
</dbReference>
<evidence type="ECO:0000259" key="4">
    <source>
        <dbReference type="Pfam" id="PF25899"/>
    </source>
</evidence>
<sequence length="716" mass="80663">MTPRCCVTLMAVVVVVVVVAALVGEAAGVERGPADRATRMKNLRKSNVDMKALREKYLKMLKGYPCTPMQHSPDDPPLPTVPDSFMTQLEFNLDRDGTKRVIHGVEMYDGPSRRGVNDYDLGAGVVASRPYIVREEIHYSHNLDEALFIKSDNPCIVTGEEGCDIYKHCTAGKIKDMSAELQEIFGIVDTSGGGEFMGAMGLMEFGPYFNYTFFGVDECRGARCQVFQACINKPDEGNTSLLYSYYWTTKDWDVQNNGNSVPMYVDIMDPREGGFILHVEFFDFRREWMPALDELEAPVDAYCEGRISRLDPPKPIVHFSYKSEQVGGINVLVPDGQGQTESVHLRAMFPQEEWYDYEMKISRVDYIPFFIYGADRRFENLTQRILDFNQDLMYMVRPRLSACSIMPINANLSWGDVEVGEDGSIRMTSPWDWDDLSEPMQYNGRHWERGMIADVWVGIKPNPTVNLNETIVWYFASPFTNDILAKDAAISLPTMDKVPIKLEKYLSFAEGLPHILYHMYNFEAIIPLTHNHDVSLCFNHDQMRHFTFDLPSNALEKSLFLRENLKYAVVGALAEAGNVSPIRINRLELKKTDTALQVLFTLLEKPSKVADVEGNMEENTMDAAASAIKATLDDSQLIIIVMYGNSPDEGKKNHLITSFTAKPHTMVEVERSENLPEGIEVFKGYSSGDMAGLAVGMIIAGLLMGLGGMYLYGRKK</sequence>
<feature type="domain" description="LolA-like" evidence="3">
    <location>
        <begin position="301"/>
        <end position="538"/>
    </location>
</feature>
<proteinExistence type="predicted"/>
<keyword evidence="1" id="KW-0472">Membrane</keyword>
<dbReference type="PANTHER" id="PTHR36902">
    <property type="entry name" value="ENRICHED IN SURFACE-LABELED PROTEOME PROTEIN 9"/>
    <property type="match status" value="1"/>
</dbReference>
<dbReference type="Pfam" id="PF25898">
    <property type="entry name" value="LolA_2nd_metazoa"/>
    <property type="match status" value="1"/>
</dbReference>
<dbReference type="EMBL" id="JARAKH010000015">
    <property type="protein sequence ID" value="KAK8396902.1"/>
    <property type="molecule type" value="Genomic_DNA"/>
</dbReference>
<evidence type="ECO:0000313" key="6">
    <source>
        <dbReference type="Proteomes" id="UP001487740"/>
    </source>
</evidence>
<keyword evidence="2" id="KW-0732">Signal</keyword>
<dbReference type="Proteomes" id="UP001487740">
    <property type="component" value="Unassembled WGS sequence"/>
</dbReference>
<dbReference type="InterPro" id="IPR058265">
    <property type="entry name" value="DUF7959"/>
</dbReference>
<feature type="transmembrane region" description="Helical" evidence="1">
    <location>
        <begin position="690"/>
        <end position="712"/>
    </location>
</feature>
<dbReference type="PANTHER" id="PTHR36902:SF1">
    <property type="entry name" value="ENRICHED IN SURFACE-LABELED PROTEOME PROTEIN 9"/>
    <property type="match status" value="1"/>
</dbReference>
<evidence type="ECO:0000259" key="3">
    <source>
        <dbReference type="Pfam" id="PF25898"/>
    </source>
</evidence>
<name>A0AAW0UF91_SCYPA</name>
<dbReference type="AlphaFoldDB" id="A0AAW0UF91"/>
<gene>
    <name evidence="5" type="ORF">O3P69_005115</name>
</gene>
<keyword evidence="1" id="KW-0812">Transmembrane</keyword>
<reference evidence="5 6" key="1">
    <citation type="submission" date="2023-03" db="EMBL/GenBank/DDBJ databases">
        <title>High-quality genome of Scylla paramamosain provides insights in environmental adaptation.</title>
        <authorList>
            <person name="Zhang L."/>
        </authorList>
    </citation>
    <scope>NUCLEOTIDE SEQUENCE [LARGE SCALE GENOMIC DNA]</scope>
    <source>
        <strain evidence="5">LZ_2023a</strain>
        <tissue evidence="5">Muscle</tissue>
    </source>
</reference>
<comment type="caution">
    <text evidence="5">The sequence shown here is derived from an EMBL/GenBank/DDBJ whole genome shotgun (WGS) entry which is preliminary data.</text>
</comment>